<name>A0AAV4VB02_9ARAC</name>
<feature type="compositionally biased region" description="Basic residues" evidence="1">
    <location>
        <begin position="114"/>
        <end position="132"/>
    </location>
</feature>
<organism evidence="2 3">
    <name type="scientific">Caerostris darwini</name>
    <dbReference type="NCBI Taxonomy" id="1538125"/>
    <lineage>
        <taxon>Eukaryota</taxon>
        <taxon>Metazoa</taxon>
        <taxon>Ecdysozoa</taxon>
        <taxon>Arthropoda</taxon>
        <taxon>Chelicerata</taxon>
        <taxon>Arachnida</taxon>
        <taxon>Araneae</taxon>
        <taxon>Araneomorphae</taxon>
        <taxon>Entelegynae</taxon>
        <taxon>Araneoidea</taxon>
        <taxon>Araneidae</taxon>
        <taxon>Caerostris</taxon>
    </lineage>
</organism>
<evidence type="ECO:0000313" key="3">
    <source>
        <dbReference type="Proteomes" id="UP001054837"/>
    </source>
</evidence>
<proteinExistence type="predicted"/>
<dbReference type="Proteomes" id="UP001054837">
    <property type="component" value="Unassembled WGS sequence"/>
</dbReference>
<keyword evidence="3" id="KW-1185">Reference proteome</keyword>
<protein>
    <submittedName>
        <fullName evidence="2">Uncharacterized protein</fullName>
    </submittedName>
</protein>
<sequence>MQRDKILRTNPVRIRHKQSPPGGTHNFTISNSGATMNHSPLLFLGGRRMCHCEYPPIPLFRKSLSAPGIPNAANPPESRYCFREKEKEKRGENGALLNYSSSRGGELKMTPALHRMRFRTPKQKRNPRSAMLKKKERETYSFNL</sequence>
<dbReference type="EMBL" id="BPLQ01012712">
    <property type="protein sequence ID" value="GIY67213.1"/>
    <property type="molecule type" value="Genomic_DNA"/>
</dbReference>
<dbReference type="AlphaFoldDB" id="A0AAV4VB02"/>
<gene>
    <name evidence="2" type="ORF">CDAR_118931</name>
</gene>
<comment type="caution">
    <text evidence="2">The sequence shown here is derived from an EMBL/GenBank/DDBJ whole genome shotgun (WGS) entry which is preliminary data.</text>
</comment>
<evidence type="ECO:0000313" key="2">
    <source>
        <dbReference type="EMBL" id="GIY67213.1"/>
    </source>
</evidence>
<reference evidence="2 3" key="1">
    <citation type="submission" date="2021-06" db="EMBL/GenBank/DDBJ databases">
        <title>Caerostris darwini draft genome.</title>
        <authorList>
            <person name="Kono N."/>
            <person name="Arakawa K."/>
        </authorList>
    </citation>
    <scope>NUCLEOTIDE SEQUENCE [LARGE SCALE GENOMIC DNA]</scope>
</reference>
<feature type="compositionally biased region" description="Basic and acidic residues" evidence="1">
    <location>
        <begin position="133"/>
        <end position="144"/>
    </location>
</feature>
<feature type="region of interest" description="Disordered" evidence="1">
    <location>
        <begin position="85"/>
        <end position="144"/>
    </location>
</feature>
<evidence type="ECO:0000256" key="1">
    <source>
        <dbReference type="SAM" id="MobiDB-lite"/>
    </source>
</evidence>
<accession>A0AAV4VB02</accession>